<sequence>MRTLSRLAGVTAVLALFVAAGLTATGPAGAAAKGCVRKGVAAGKPGDVHTVSAFVSAAKADGRTGESIGRALEKEWCLTNVGEEPAGQVQPFNTANDTDWYSMSLYYERDYGYYLAVAHWRWLNDRFTDDDWVTCINNEVGDDDGVALRLSGGEYQIISRFAAADGNAARNSYGNDFGYQEMPSSVVNQYGAGFKWQDSAKGMQSNGACVNPFVYDYSLYTGTVVIGFRALNGVCRRAQMFVDYVHTWDSTGVSSIGAGQGGFNVSFSNAGDSWADSEPGPTAQIC</sequence>
<keyword evidence="3" id="KW-1185">Reference proteome</keyword>
<feature type="chain" id="PRO_5035211868" description="Secreted protein" evidence="1">
    <location>
        <begin position="31"/>
        <end position="286"/>
    </location>
</feature>
<dbReference type="AlphaFoldDB" id="A0A8J4A495"/>
<comment type="caution">
    <text evidence="2">The sequence shown here is derived from an EMBL/GenBank/DDBJ whole genome shotgun (WGS) entry which is preliminary data.</text>
</comment>
<name>A0A8J4A495_9ACTN</name>
<evidence type="ECO:0000313" key="3">
    <source>
        <dbReference type="Proteomes" id="UP000635606"/>
    </source>
</evidence>
<dbReference type="Proteomes" id="UP000635606">
    <property type="component" value="Unassembled WGS sequence"/>
</dbReference>
<evidence type="ECO:0000313" key="2">
    <source>
        <dbReference type="EMBL" id="GIJ74866.1"/>
    </source>
</evidence>
<evidence type="ECO:0000256" key="1">
    <source>
        <dbReference type="SAM" id="SignalP"/>
    </source>
</evidence>
<accession>A0A8J4A495</accession>
<protein>
    <recommendedName>
        <fullName evidence="4">Secreted protein</fullName>
    </recommendedName>
</protein>
<evidence type="ECO:0008006" key="4">
    <source>
        <dbReference type="Google" id="ProtNLM"/>
    </source>
</evidence>
<organism evidence="2 3">
    <name type="scientific">Virgisporangium ochraceum</name>
    <dbReference type="NCBI Taxonomy" id="65505"/>
    <lineage>
        <taxon>Bacteria</taxon>
        <taxon>Bacillati</taxon>
        <taxon>Actinomycetota</taxon>
        <taxon>Actinomycetes</taxon>
        <taxon>Micromonosporales</taxon>
        <taxon>Micromonosporaceae</taxon>
        <taxon>Virgisporangium</taxon>
    </lineage>
</organism>
<reference evidence="2" key="1">
    <citation type="submission" date="2021-01" db="EMBL/GenBank/DDBJ databases">
        <title>Whole genome shotgun sequence of Virgisporangium ochraceum NBRC 16418.</title>
        <authorList>
            <person name="Komaki H."/>
            <person name="Tamura T."/>
        </authorList>
    </citation>
    <scope>NUCLEOTIDE SEQUENCE</scope>
    <source>
        <strain evidence="2">NBRC 16418</strain>
    </source>
</reference>
<dbReference type="RefSeq" id="WP_203934651.1">
    <property type="nucleotide sequence ID" value="NZ_BOPH01000145.1"/>
</dbReference>
<gene>
    <name evidence="2" type="ORF">Voc01_097830</name>
</gene>
<feature type="signal peptide" evidence="1">
    <location>
        <begin position="1"/>
        <end position="30"/>
    </location>
</feature>
<dbReference type="EMBL" id="BOPH01000145">
    <property type="protein sequence ID" value="GIJ74866.1"/>
    <property type="molecule type" value="Genomic_DNA"/>
</dbReference>
<proteinExistence type="predicted"/>
<keyword evidence="1" id="KW-0732">Signal</keyword>